<gene>
    <name evidence="6" type="ORF">HYN59_15875</name>
</gene>
<dbReference type="OrthoDB" id="8559161at2"/>
<feature type="transmembrane region" description="Helical" evidence="5">
    <location>
        <begin position="12"/>
        <end position="35"/>
    </location>
</feature>
<evidence type="ECO:0000313" key="7">
    <source>
        <dbReference type="Proteomes" id="UP000244929"/>
    </source>
</evidence>
<dbReference type="KEGG" id="falb:HYN59_15875"/>
<dbReference type="GO" id="GO:0005886">
    <property type="term" value="C:plasma membrane"/>
    <property type="evidence" value="ECO:0007669"/>
    <property type="project" value="UniProtKB-SubCell"/>
</dbReference>
<dbReference type="AlphaFoldDB" id="A0A2S1R1N8"/>
<dbReference type="Pfam" id="PF01925">
    <property type="entry name" value="TauE"/>
    <property type="match status" value="1"/>
</dbReference>
<dbReference type="EMBL" id="CP029186">
    <property type="protein sequence ID" value="AWH86496.1"/>
    <property type="molecule type" value="Genomic_DNA"/>
</dbReference>
<feature type="transmembrane region" description="Helical" evidence="5">
    <location>
        <begin position="189"/>
        <end position="208"/>
    </location>
</feature>
<keyword evidence="2 5" id="KW-0812">Transmembrane</keyword>
<feature type="transmembrane region" description="Helical" evidence="5">
    <location>
        <begin position="41"/>
        <end position="60"/>
    </location>
</feature>
<keyword evidence="4 5" id="KW-0472">Membrane</keyword>
<organism evidence="6 7">
    <name type="scientific">Flavobacterium album</name>
    <dbReference type="NCBI Taxonomy" id="2175091"/>
    <lineage>
        <taxon>Bacteria</taxon>
        <taxon>Pseudomonadati</taxon>
        <taxon>Bacteroidota</taxon>
        <taxon>Flavobacteriia</taxon>
        <taxon>Flavobacteriales</taxon>
        <taxon>Flavobacteriaceae</taxon>
        <taxon>Flavobacterium</taxon>
    </lineage>
</organism>
<keyword evidence="7" id="KW-1185">Reference proteome</keyword>
<reference evidence="6 7" key="1">
    <citation type="submission" date="2018-04" db="EMBL/GenBank/DDBJ databases">
        <title>Genome sequencing of Flavobacterium sp. HYN0059.</title>
        <authorList>
            <person name="Yi H."/>
            <person name="Baek C."/>
        </authorList>
    </citation>
    <scope>NUCLEOTIDE SEQUENCE [LARGE SCALE GENOMIC DNA]</scope>
    <source>
        <strain evidence="6 7">HYN0059</strain>
    </source>
</reference>
<dbReference type="InterPro" id="IPR002781">
    <property type="entry name" value="TM_pro_TauE-like"/>
</dbReference>
<comment type="similarity">
    <text evidence="5">Belongs to the 4-toluene sulfonate uptake permease (TSUP) (TC 2.A.102) family.</text>
</comment>
<name>A0A2S1R1N8_9FLAO</name>
<evidence type="ECO:0000313" key="6">
    <source>
        <dbReference type="EMBL" id="AWH86496.1"/>
    </source>
</evidence>
<feature type="transmembrane region" description="Helical" evidence="5">
    <location>
        <begin position="111"/>
        <end position="130"/>
    </location>
</feature>
<feature type="transmembrane region" description="Helical" evidence="5">
    <location>
        <begin position="244"/>
        <end position="262"/>
    </location>
</feature>
<evidence type="ECO:0000256" key="1">
    <source>
        <dbReference type="ARBA" id="ARBA00004141"/>
    </source>
</evidence>
<dbReference type="PANTHER" id="PTHR43701:SF2">
    <property type="entry name" value="MEMBRANE TRANSPORTER PROTEIN YJNA-RELATED"/>
    <property type="match status" value="1"/>
</dbReference>
<proteinExistence type="inferred from homology"/>
<feature type="transmembrane region" description="Helical" evidence="5">
    <location>
        <begin position="214"/>
        <end position="232"/>
    </location>
</feature>
<feature type="transmembrane region" description="Helical" evidence="5">
    <location>
        <begin position="142"/>
        <end position="159"/>
    </location>
</feature>
<evidence type="ECO:0000256" key="5">
    <source>
        <dbReference type="RuleBase" id="RU363041"/>
    </source>
</evidence>
<accession>A0A2S1R1N8</accession>
<evidence type="ECO:0000256" key="4">
    <source>
        <dbReference type="ARBA" id="ARBA00023136"/>
    </source>
</evidence>
<protein>
    <recommendedName>
        <fullName evidence="5">Probable membrane transporter protein</fullName>
    </recommendedName>
</protein>
<dbReference type="Proteomes" id="UP000244929">
    <property type="component" value="Chromosome"/>
</dbReference>
<dbReference type="RefSeq" id="WP_108779219.1">
    <property type="nucleotide sequence ID" value="NZ_CP029186.1"/>
</dbReference>
<comment type="subcellular location">
    <subcellularLocation>
        <location evidence="5">Cell membrane</location>
        <topology evidence="5">Multi-pass membrane protein</topology>
    </subcellularLocation>
    <subcellularLocation>
        <location evidence="1">Membrane</location>
        <topology evidence="1">Multi-pass membrane protein</topology>
    </subcellularLocation>
</comment>
<dbReference type="InterPro" id="IPR051598">
    <property type="entry name" value="TSUP/Inactive_protease-like"/>
</dbReference>
<keyword evidence="3 5" id="KW-1133">Transmembrane helix</keyword>
<dbReference type="PANTHER" id="PTHR43701">
    <property type="entry name" value="MEMBRANE TRANSPORTER PROTEIN MJ0441-RELATED"/>
    <property type="match status" value="1"/>
</dbReference>
<sequence>MELIAGYTGAFMIGLTLGLMGSGGSILTVPLLVYVFGIDPVIATAYSLFIVGTTSAVGAVKNYIKDNVSVKTGSIIAIPSFLSIYLTRRYIVTRLPEEFTRDNFTITRHTFIMTVFAIVMLLGAASMLLAKIDNREDQIPKKINYSFILPCVAVIGIVMGLVGSGGGFLIIPMLVFFGGLTIKKSIGTSLFIITINSLTGFAGDLHAINIDWHFLLLITIISVFGIFAGTYLHRYVNEGQLKKGFGIFILVMAVFIIAKEMTGF</sequence>
<evidence type="ECO:0000256" key="3">
    <source>
        <dbReference type="ARBA" id="ARBA00022989"/>
    </source>
</evidence>
<feature type="transmembrane region" description="Helical" evidence="5">
    <location>
        <begin position="72"/>
        <end position="91"/>
    </location>
</feature>
<evidence type="ECO:0000256" key="2">
    <source>
        <dbReference type="ARBA" id="ARBA00022692"/>
    </source>
</evidence>
<keyword evidence="5" id="KW-1003">Cell membrane</keyword>